<comment type="caution">
    <text evidence="1">The sequence shown here is derived from an EMBL/GenBank/DDBJ whole genome shotgun (WGS) entry which is preliminary data.</text>
</comment>
<proteinExistence type="predicted"/>
<evidence type="ECO:0000313" key="1">
    <source>
        <dbReference type="EMBL" id="KAK1360976.1"/>
    </source>
</evidence>
<gene>
    <name evidence="1" type="ORF">POM88_045450</name>
</gene>
<accession>A0AAD8M4Y7</accession>
<reference evidence="1" key="2">
    <citation type="submission" date="2023-05" db="EMBL/GenBank/DDBJ databases">
        <authorList>
            <person name="Schelkunov M.I."/>
        </authorList>
    </citation>
    <scope>NUCLEOTIDE SEQUENCE</scope>
    <source>
        <strain evidence="1">Hsosn_3</strain>
        <tissue evidence="1">Leaf</tissue>
    </source>
</reference>
<evidence type="ECO:0000313" key="2">
    <source>
        <dbReference type="Proteomes" id="UP001237642"/>
    </source>
</evidence>
<protein>
    <submittedName>
        <fullName evidence="1">Uncharacterized protein</fullName>
    </submittedName>
</protein>
<dbReference type="AlphaFoldDB" id="A0AAD8M4Y7"/>
<organism evidence="1 2">
    <name type="scientific">Heracleum sosnowskyi</name>
    <dbReference type="NCBI Taxonomy" id="360622"/>
    <lineage>
        <taxon>Eukaryota</taxon>
        <taxon>Viridiplantae</taxon>
        <taxon>Streptophyta</taxon>
        <taxon>Embryophyta</taxon>
        <taxon>Tracheophyta</taxon>
        <taxon>Spermatophyta</taxon>
        <taxon>Magnoliopsida</taxon>
        <taxon>eudicotyledons</taxon>
        <taxon>Gunneridae</taxon>
        <taxon>Pentapetalae</taxon>
        <taxon>asterids</taxon>
        <taxon>campanulids</taxon>
        <taxon>Apiales</taxon>
        <taxon>Apiaceae</taxon>
        <taxon>Apioideae</taxon>
        <taxon>apioid superclade</taxon>
        <taxon>Tordylieae</taxon>
        <taxon>Tordyliinae</taxon>
        <taxon>Heracleum</taxon>
    </lineage>
</organism>
<dbReference type="EMBL" id="JAUIZM010000010">
    <property type="protein sequence ID" value="KAK1360976.1"/>
    <property type="molecule type" value="Genomic_DNA"/>
</dbReference>
<reference evidence="1" key="1">
    <citation type="submission" date="2023-02" db="EMBL/GenBank/DDBJ databases">
        <title>Genome of toxic invasive species Heracleum sosnowskyi carries increased number of genes despite the absence of recent whole-genome duplications.</title>
        <authorList>
            <person name="Schelkunov M."/>
            <person name="Shtratnikova V."/>
            <person name="Makarenko M."/>
            <person name="Klepikova A."/>
            <person name="Omelchenko D."/>
            <person name="Novikova G."/>
            <person name="Obukhova E."/>
            <person name="Bogdanov V."/>
            <person name="Penin A."/>
            <person name="Logacheva M."/>
        </authorList>
    </citation>
    <scope>NUCLEOTIDE SEQUENCE</scope>
    <source>
        <strain evidence="1">Hsosn_3</strain>
        <tissue evidence="1">Leaf</tissue>
    </source>
</reference>
<keyword evidence="2" id="KW-1185">Reference proteome</keyword>
<dbReference type="Proteomes" id="UP001237642">
    <property type="component" value="Unassembled WGS sequence"/>
</dbReference>
<name>A0AAD8M4Y7_9APIA</name>
<sequence length="230" mass="25256">MRLVGNNVETLPTDVIGILMEVLSAGGFEDCYNFFVAWARTQRSSAILALLNGLPLRAMYKLANAGGEVDKACFNRFFRIAEGLGVADAVLYGRYRDILRGMGNTDAHIFTIGALADRGHFISMVANFTVRLLYKQDSAVKTLKLLVDISEQREYKNGIGPVLVNLKSIFAATEQSDEVRSECFGTVGCLIHSSTNNVILEKEHIKVPDCLFCLISGMLNVFSTSVSKMS</sequence>